<evidence type="ECO:0000313" key="9">
    <source>
        <dbReference type="Proteomes" id="UP000237000"/>
    </source>
</evidence>
<dbReference type="InterPro" id="IPR013083">
    <property type="entry name" value="Znf_RING/FYVE/PHD"/>
</dbReference>
<protein>
    <recommendedName>
        <fullName evidence="2">RING-type E3 ubiquitin transferase</fullName>
        <ecNumber evidence="2">2.3.2.27</ecNumber>
    </recommendedName>
</protein>
<evidence type="ECO:0000256" key="2">
    <source>
        <dbReference type="ARBA" id="ARBA00012483"/>
    </source>
</evidence>
<name>A0A2P5FRX2_TREOI</name>
<dbReference type="Gene3D" id="3.30.40.10">
    <property type="entry name" value="Zinc/RING finger domain, C3HC4 (zinc finger)"/>
    <property type="match status" value="1"/>
</dbReference>
<evidence type="ECO:0000256" key="4">
    <source>
        <dbReference type="ARBA" id="ARBA00022771"/>
    </source>
</evidence>
<comment type="caution">
    <text evidence="8">The sequence shown here is derived from an EMBL/GenBank/DDBJ whole genome shotgun (WGS) entry which is preliminary data.</text>
</comment>
<keyword evidence="4 6" id="KW-0863">Zinc-finger</keyword>
<gene>
    <name evidence="8" type="ORF">TorRG33x02_036040</name>
</gene>
<evidence type="ECO:0000256" key="6">
    <source>
        <dbReference type="PROSITE-ProRule" id="PRU00175"/>
    </source>
</evidence>
<dbReference type="PROSITE" id="PS50089">
    <property type="entry name" value="ZF_RING_2"/>
    <property type="match status" value="1"/>
</dbReference>
<keyword evidence="3" id="KW-0479">Metal-binding</keyword>
<evidence type="ECO:0000313" key="8">
    <source>
        <dbReference type="EMBL" id="POO00530.1"/>
    </source>
</evidence>
<feature type="domain" description="RING-type" evidence="7">
    <location>
        <begin position="54"/>
        <end position="95"/>
    </location>
</feature>
<dbReference type="InterPro" id="IPR001841">
    <property type="entry name" value="Znf_RING"/>
</dbReference>
<dbReference type="OrthoDB" id="21204at2759"/>
<dbReference type="AlphaFoldDB" id="A0A2P5FRX2"/>
<comment type="catalytic activity">
    <reaction evidence="1">
        <text>S-ubiquitinyl-[E2 ubiquitin-conjugating enzyme]-L-cysteine + [acceptor protein]-L-lysine = [E2 ubiquitin-conjugating enzyme]-L-cysteine + N(6)-ubiquitinyl-[acceptor protein]-L-lysine.</text>
        <dbReference type="EC" id="2.3.2.27"/>
    </reaction>
</comment>
<evidence type="ECO:0000259" key="7">
    <source>
        <dbReference type="PROSITE" id="PS50089"/>
    </source>
</evidence>
<dbReference type="PANTHER" id="PTHR15710">
    <property type="entry name" value="E3 UBIQUITIN-PROTEIN LIGASE PRAJA"/>
    <property type="match status" value="1"/>
</dbReference>
<keyword evidence="9" id="KW-1185">Reference proteome</keyword>
<dbReference type="EC" id="2.3.2.27" evidence="2"/>
<evidence type="ECO:0000256" key="5">
    <source>
        <dbReference type="ARBA" id="ARBA00022833"/>
    </source>
</evidence>
<organism evidence="8 9">
    <name type="scientific">Trema orientale</name>
    <name type="common">Charcoal tree</name>
    <name type="synonym">Celtis orientalis</name>
    <dbReference type="NCBI Taxonomy" id="63057"/>
    <lineage>
        <taxon>Eukaryota</taxon>
        <taxon>Viridiplantae</taxon>
        <taxon>Streptophyta</taxon>
        <taxon>Embryophyta</taxon>
        <taxon>Tracheophyta</taxon>
        <taxon>Spermatophyta</taxon>
        <taxon>Magnoliopsida</taxon>
        <taxon>eudicotyledons</taxon>
        <taxon>Gunneridae</taxon>
        <taxon>Pentapetalae</taxon>
        <taxon>rosids</taxon>
        <taxon>fabids</taxon>
        <taxon>Rosales</taxon>
        <taxon>Cannabaceae</taxon>
        <taxon>Trema</taxon>
    </lineage>
</organism>
<keyword evidence="5" id="KW-0862">Zinc</keyword>
<dbReference type="Proteomes" id="UP000237000">
    <property type="component" value="Unassembled WGS sequence"/>
</dbReference>
<dbReference type="Pfam" id="PF13639">
    <property type="entry name" value="zf-RING_2"/>
    <property type="match status" value="1"/>
</dbReference>
<evidence type="ECO:0000256" key="3">
    <source>
        <dbReference type="ARBA" id="ARBA00022723"/>
    </source>
</evidence>
<dbReference type="EMBL" id="JXTC01000012">
    <property type="protein sequence ID" value="POO00530.1"/>
    <property type="molecule type" value="Genomic_DNA"/>
</dbReference>
<evidence type="ECO:0000256" key="1">
    <source>
        <dbReference type="ARBA" id="ARBA00000900"/>
    </source>
</evidence>
<dbReference type="STRING" id="63057.A0A2P5FRX2"/>
<sequence>MAIMSIHCPIDMSFDLDDSLTLPPQDPGRRIETSTALVIDMPIIDAVAPGIDVCSVCMECFRPGEGGKQVPCGHVYHQTCIAEWSVHHNSCPLCRCKIFQDYN</sequence>
<dbReference type="GO" id="GO:0061630">
    <property type="term" value="F:ubiquitin protein ligase activity"/>
    <property type="evidence" value="ECO:0007669"/>
    <property type="project" value="UniProtKB-EC"/>
</dbReference>
<dbReference type="SMART" id="SM00184">
    <property type="entry name" value="RING"/>
    <property type="match status" value="1"/>
</dbReference>
<dbReference type="InParanoid" id="A0A2P5FRX2"/>
<proteinExistence type="predicted"/>
<reference evidence="9" key="1">
    <citation type="submission" date="2016-06" db="EMBL/GenBank/DDBJ databases">
        <title>Parallel loss of symbiosis genes in relatives of nitrogen-fixing non-legume Parasponia.</title>
        <authorList>
            <person name="Van Velzen R."/>
            <person name="Holmer R."/>
            <person name="Bu F."/>
            <person name="Rutten L."/>
            <person name="Van Zeijl A."/>
            <person name="Liu W."/>
            <person name="Santuari L."/>
            <person name="Cao Q."/>
            <person name="Sharma T."/>
            <person name="Shen D."/>
            <person name="Roswanjaya Y."/>
            <person name="Wardhani T."/>
            <person name="Kalhor M.S."/>
            <person name="Jansen J."/>
            <person name="Van den Hoogen J."/>
            <person name="Gungor B."/>
            <person name="Hartog M."/>
            <person name="Hontelez J."/>
            <person name="Verver J."/>
            <person name="Yang W.-C."/>
            <person name="Schijlen E."/>
            <person name="Repin R."/>
            <person name="Schilthuizen M."/>
            <person name="Schranz E."/>
            <person name="Heidstra R."/>
            <person name="Miyata K."/>
            <person name="Fedorova E."/>
            <person name="Kohlen W."/>
            <person name="Bisseling T."/>
            <person name="Smit S."/>
            <person name="Geurts R."/>
        </authorList>
    </citation>
    <scope>NUCLEOTIDE SEQUENCE [LARGE SCALE GENOMIC DNA]</scope>
    <source>
        <strain evidence="9">cv. RG33-2</strain>
    </source>
</reference>
<dbReference type="SUPFAM" id="SSF57850">
    <property type="entry name" value="RING/U-box"/>
    <property type="match status" value="1"/>
</dbReference>
<dbReference type="GO" id="GO:0008270">
    <property type="term" value="F:zinc ion binding"/>
    <property type="evidence" value="ECO:0007669"/>
    <property type="project" value="UniProtKB-KW"/>
</dbReference>
<accession>A0A2P5FRX2</accession>
<dbReference type="PANTHER" id="PTHR15710:SF74">
    <property type="entry name" value="RING-TYPE E3 UBIQUITIN TRANSFERASE-RELATED"/>
    <property type="match status" value="1"/>
</dbReference>